<keyword evidence="3" id="KW-1185">Reference proteome</keyword>
<dbReference type="InterPro" id="IPR011009">
    <property type="entry name" value="Kinase-like_dom_sf"/>
</dbReference>
<accession>A0ABW5NZ26</accession>
<dbReference type="PANTHER" id="PTHR21310">
    <property type="entry name" value="AMINOGLYCOSIDE PHOSPHOTRANSFERASE-RELATED-RELATED"/>
    <property type="match status" value="1"/>
</dbReference>
<evidence type="ECO:0000313" key="2">
    <source>
        <dbReference type="EMBL" id="MFD2608306.1"/>
    </source>
</evidence>
<organism evidence="2 3">
    <name type="scientific">Deinococcus taklimakanensis</name>
    <dbReference type="NCBI Taxonomy" id="536443"/>
    <lineage>
        <taxon>Bacteria</taxon>
        <taxon>Thermotogati</taxon>
        <taxon>Deinococcota</taxon>
        <taxon>Deinococci</taxon>
        <taxon>Deinococcales</taxon>
        <taxon>Deinococcaceae</taxon>
        <taxon>Deinococcus</taxon>
    </lineage>
</organism>
<dbReference type="InterPro" id="IPR002575">
    <property type="entry name" value="Aminoglycoside_PTrfase"/>
</dbReference>
<feature type="domain" description="Aminoglycoside phosphotransferase" evidence="1">
    <location>
        <begin position="34"/>
        <end position="265"/>
    </location>
</feature>
<sequence>MTFTKMHDDEFEMSTELVQQLIDTQFPEWAALSLRPFASAGSDHFLFRLGDELSVRLPRKPDAAGQIENDLLRLPRFAGKLPLAIPQPVALGQSTGQFPATWGVYRWLEGEPAERQNIHDLCSAAKDLARFIRALQAVDVKGGPLAQQPLERGSALAMREAWIRRSIAKLPPQFDQHAILAVWEECLAVPAWAGTPVWLHNDLQSGNMLAQNGKLSAVIDFGMMMVGDPAAELSVAWNWLDADARAVFREVLAVDDATWARGKGWALSIAAAEIPYYLHTNPTMVARSTAALGEVLRG</sequence>
<dbReference type="Gene3D" id="3.90.1200.10">
    <property type="match status" value="1"/>
</dbReference>
<comment type="caution">
    <text evidence="2">The sequence shown here is derived from an EMBL/GenBank/DDBJ whole genome shotgun (WGS) entry which is preliminary data.</text>
</comment>
<dbReference type="PANTHER" id="PTHR21310:SF42">
    <property type="entry name" value="BIFUNCTIONAL AAC_APH"/>
    <property type="match status" value="1"/>
</dbReference>
<proteinExistence type="predicted"/>
<keyword evidence="2" id="KW-0808">Transferase</keyword>
<name>A0ABW5NZ26_9DEIO</name>
<dbReference type="Proteomes" id="UP001597475">
    <property type="component" value="Unassembled WGS sequence"/>
</dbReference>
<dbReference type="RefSeq" id="WP_386842715.1">
    <property type="nucleotide sequence ID" value="NZ_JBHUMK010000010.1"/>
</dbReference>
<reference evidence="3" key="1">
    <citation type="journal article" date="2019" name="Int. J. Syst. Evol. Microbiol.">
        <title>The Global Catalogue of Microorganisms (GCM) 10K type strain sequencing project: providing services to taxonomists for standard genome sequencing and annotation.</title>
        <authorList>
            <consortium name="The Broad Institute Genomics Platform"/>
            <consortium name="The Broad Institute Genome Sequencing Center for Infectious Disease"/>
            <person name="Wu L."/>
            <person name="Ma J."/>
        </authorList>
    </citation>
    <scope>NUCLEOTIDE SEQUENCE [LARGE SCALE GENOMIC DNA]</scope>
    <source>
        <strain evidence="3">KCTC 33842</strain>
    </source>
</reference>
<dbReference type="GO" id="GO:0016740">
    <property type="term" value="F:transferase activity"/>
    <property type="evidence" value="ECO:0007669"/>
    <property type="project" value="UniProtKB-KW"/>
</dbReference>
<dbReference type="EC" id="2.7.-.-" evidence="2"/>
<dbReference type="EMBL" id="JBHUMK010000010">
    <property type="protein sequence ID" value="MFD2608306.1"/>
    <property type="molecule type" value="Genomic_DNA"/>
</dbReference>
<evidence type="ECO:0000313" key="3">
    <source>
        <dbReference type="Proteomes" id="UP001597475"/>
    </source>
</evidence>
<dbReference type="SUPFAM" id="SSF56112">
    <property type="entry name" value="Protein kinase-like (PK-like)"/>
    <property type="match status" value="1"/>
</dbReference>
<evidence type="ECO:0000259" key="1">
    <source>
        <dbReference type="Pfam" id="PF01636"/>
    </source>
</evidence>
<dbReference type="CDD" id="cd05155">
    <property type="entry name" value="APH_ChoK_like_1"/>
    <property type="match status" value="1"/>
</dbReference>
<gene>
    <name evidence="2" type="ORF">ACFSR9_02475</name>
</gene>
<dbReference type="InterPro" id="IPR051678">
    <property type="entry name" value="AGP_Transferase"/>
</dbReference>
<dbReference type="Pfam" id="PF01636">
    <property type="entry name" value="APH"/>
    <property type="match status" value="1"/>
</dbReference>
<dbReference type="Gene3D" id="3.30.200.20">
    <property type="entry name" value="Phosphorylase Kinase, domain 1"/>
    <property type="match status" value="1"/>
</dbReference>
<protein>
    <submittedName>
        <fullName evidence="2">Aminoglycoside phosphotransferase family protein</fullName>
        <ecNumber evidence="2">2.7.-.-</ecNumber>
    </submittedName>
</protein>